<keyword evidence="1" id="KW-0812">Transmembrane</keyword>
<keyword evidence="1" id="KW-0472">Membrane</keyword>
<accession>A0AA39IZM4</accession>
<feature type="transmembrane region" description="Helical" evidence="1">
    <location>
        <begin position="28"/>
        <end position="52"/>
    </location>
</feature>
<keyword evidence="1" id="KW-1133">Transmembrane helix</keyword>
<evidence type="ECO:0000256" key="1">
    <source>
        <dbReference type="SAM" id="Phobius"/>
    </source>
</evidence>
<organism evidence="2 3">
    <name type="scientific">Armillaria borealis</name>
    <dbReference type="NCBI Taxonomy" id="47425"/>
    <lineage>
        <taxon>Eukaryota</taxon>
        <taxon>Fungi</taxon>
        <taxon>Dikarya</taxon>
        <taxon>Basidiomycota</taxon>
        <taxon>Agaricomycotina</taxon>
        <taxon>Agaricomycetes</taxon>
        <taxon>Agaricomycetidae</taxon>
        <taxon>Agaricales</taxon>
        <taxon>Marasmiineae</taxon>
        <taxon>Physalacriaceae</taxon>
        <taxon>Armillaria</taxon>
    </lineage>
</organism>
<dbReference type="EMBL" id="JAUEPT010000081">
    <property type="protein sequence ID" value="KAK0433432.1"/>
    <property type="molecule type" value="Genomic_DNA"/>
</dbReference>
<evidence type="ECO:0000313" key="2">
    <source>
        <dbReference type="EMBL" id="KAK0433432.1"/>
    </source>
</evidence>
<keyword evidence="3" id="KW-1185">Reference proteome</keyword>
<gene>
    <name evidence="2" type="ORF">EV421DRAFT_1432966</name>
</gene>
<reference evidence="2" key="1">
    <citation type="submission" date="2023-06" db="EMBL/GenBank/DDBJ databases">
        <authorList>
            <consortium name="Lawrence Berkeley National Laboratory"/>
            <person name="Ahrendt S."/>
            <person name="Sahu N."/>
            <person name="Indic B."/>
            <person name="Wong-Bajracharya J."/>
            <person name="Merenyi Z."/>
            <person name="Ke H.-M."/>
            <person name="Monk M."/>
            <person name="Kocsube S."/>
            <person name="Drula E."/>
            <person name="Lipzen A."/>
            <person name="Balint B."/>
            <person name="Henrissat B."/>
            <person name="Andreopoulos B."/>
            <person name="Martin F.M."/>
            <person name="Harder C.B."/>
            <person name="Rigling D."/>
            <person name="Ford K.L."/>
            <person name="Foster G.D."/>
            <person name="Pangilinan J."/>
            <person name="Papanicolaou A."/>
            <person name="Barry K."/>
            <person name="LaButti K."/>
            <person name="Viragh M."/>
            <person name="Koriabine M."/>
            <person name="Yan M."/>
            <person name="Riley R."/>
            <person name="Champramary S."/>
            <person name="Plett K.L."/>
            <person name="Tsai I.J."/>
            <person name="Slot J."/>
            <person name="Sipos G."/>
            <person name="Plett J."/>
            <person name="Nagy L.G."/>
            <person name="Grigoriev I.V."/>
        </authorList>
    </citation>
    <scope>NUCLEOTIDE SEQUENCE</scope>
    <source>
        <strain evidence="2">FPL87.14</strain>
    </source>
</reference>
<sequence>MPLRLSLFNIGGGYPFSYTLTNSVAAPFYVFLPCAHSILVLVVLHLASHTAAEQAYPAQFMLYKDSMVTPCSVDLHGCSIIIHISAFVFIPGVAISDLTSFIMIISGRLATQLIQPFSGCAVALLEARLLLFDSMWLPRNSPCIQCIYSQF</sequence>
<proteinExistence type="predicted"/>
<evidence type="ECO:0000313" key="3">
    <source>
        <dbReference type="Proteomes" id="UP001175226"/>
    </source>
</evidence>
<protein>
    <submittedName>
        <fullName evidence="2">Uncharacterized protein</fullName>
    </submittedName>
</protein>
<comment type="caution">
    <text evidence="2">The sequence shown here is derived from an EMBL/GenBank/DDBJ whole genome shotgun (WGS) entry which is preliminary data.</text>
</comment>
<name>A0AA39IZM4_9AGAR</name>
<dbReference type="Proteomes" id="UP001175226">
    <property type="component" value="Unassembled WGS sequence"/>
</dbReference>
<dbReference type="AlphaFoldDB" id="A0AA39IZM4"/>
<feature type="transmembrane region" description="Helical" evidence="1">
    <location>
        <begin position="113"/>
        <end position="131"/>
    </location>
</feature>
<feature type="transmembrane region" description="Helical" evidence="1">
    <location>
        <begin position="73"/>
        <end position="93"/>
    </location>
</feature>